<accession>A0AAW1VMZ2</accession>
<comment type="caution">
    <text evidence="1">The sequence shown here is derived from an EMBL/GenBank/DDBJ whole genome shotgun (WGS) entry which is preliminary data.</text>
</comment>
<dbReference type="Proteomes" id="UP001457282">
    <property type="component" value="Unassembled WGS sequence"/>
</dbReference>
<organism evidence="1 2">
    <name type="scientific">Rubus argutus</name>
    <name type="common">Southern blackberry</name>
    <dbReference type="NCBI Taxonomy" id="59490"/>
    <lineage>
        <taxon>Eukaryota</taxon>
        <taxon>Viridiplantae</taxon>
        <taxon>Streptophyta</taxon>
        <taxon>Embryophyta</taxon>
        <taxon>Tracheophyta</taxon>
        <taxon>Spermatophyta</taxon>
        <taxon>Magnoliopsida</taxon>
        <taxon>eudicotyledons</taxon>
        <taxon>Gunneridae</taxon>
        <taxon>Pentapetalae</taxon>
        <taxon>rosids</taxon>
        <taxon>fabids</taxon>
        <taxon>Rosales</taxon>
        <taxon>Rosaceae</taxon>
        <taxon>Rosoideae</taxon>
        <taxon>Rosoideae incertae sedis</taxon>
        <taxon>Rubus</taxon>
    </lineage>
</organism>
<sequence length="118" mass="13430">MAHPLNPAISSTSFQERASRTLFLQFTAVPIGRDHLHQFLIWRSREVDVQGFIEAIEYHDLGRNAKVLFSRTAAVEAIVNVELSREVLIHLNIKDGFGILLFYLAGHDKSPKSVRNLY</sequence>
<gene>
    <name evidence="1" type="ORF">M0R45_002483</name>
</gene>
<evidence type="ECO:0000313" key="1">
    <source>
        <dbReference type="EMBL" id="KAK9907067.1"/>
    </source>
</evidence>
<dbReference type="AlphaFoldDB" id="A0AAW1VMZ2"/>
<evidence type="ECO:0000313" key="2">
    <source>
        <dbReference type="Proteomes" id="UP001457282"/>
    </source>
</evidence>
<keyword evidence="2" id="KW-1185">Reference proteome</keyword>
<proteinExistence type="predicted"/>
<name>A0AAW1VMZ2_RUBAR</name>
<reference evidence="1 2" key="1">
    <citation type="journal article" date="2023" name="G3 (Bethesda)">
        <title>A chromosome-length genome assembly and annotation of blackberry (Rubus argutus, cv. 'Hillquist').</title>
        <authorList>
            <person name="Bruna T."/>
            <person name="Aryal R."/>
            <person name="Dudchenko O."/>
            <person name="Sargent D.J."/>
            <person name="Mead D."/>
            <person name="Buti M."/>
            <person name="Cavallini A."/>
            <person name="Hytonen T."/>
            <person name="Andres J."/>
            <person name="Pham M."/>
            <person name="Weisz D."/>
            <person name="Mascagni F."/>
            <person name="Usai G."/>
            <person name="Natali L."/>
            <person name="Bassil N."/>
            <person name="Fernandez G.E."/>
            <person name="Lomsadze A."/>
            <person name="Armour M."/>
            <person name="Olukolu B."/>
            <person name="Poorten T."/>
            <person name="Britton C."/>
            <person name="Davik J."/>
            <person name="Ashrafi H."/>
            <person name="Aiden E.L."/>
            <person name="Borodovsky M."/>
            <person name="Worthington M."/>
        </authorList>
    </citation>
    <scope>NUCLEOTIDE SEQUENCE [LARGE SCALE GENOMIC DNA]</scope>
    <source>
        <strain evidence="1">PI 553951</strain>
    </source>
</reference>
<protein>
    <submittedName>
        <fullName evidence="1">Uncharacterized protein</fullName>
    </submittedName>
</protein>
<dbReference type="EMBL" id="JBEDUW010000043">
    <property type="protein sequence ID" value="KAK9907067.1"/>
    <property type="molecule type" value="Genomic_DNA"/>
</dbReference>